<feature type="domain" description="DM2" evidence="2">
    <location>
        <begin position="250"/>
        <end position="328"/>
    </location>
</feature>
<evidence type="ECO:0000313" key="4">
    <source>
        <dbReference type="Proteomes" id="UP001346149"/>
    </source>
</evidence>
<dbReference type="InterPro" id="IPR036885">
    <property type="entry name" value="SWIB_MDM2_dom_sf"/>
</dbReference>
<dbReference type="InterPro" id="IPR035897">
    <property type="entry name" value="Toll_tir_struct_dom_sf"/>
</dbReference>
<dbReference type="GO" id="GO:0007165">
    <property type="term" value="P:signal transduction"/>
    <property type="evidence" value="ECO:0007669"/>
    <property type="project" value="InterPro"/>
</dbReference>
<feature type="compositionally biased region" description="Low complexity" evidence="1">
    <location>
        <begin position="200"/>
        <end position="226"/>
    </location>
</feature>
<dbReference type="InterPro" id="IPR003121">
    <property type="entry name" value="SWIB_MDM2_domain"/>
</dbReference>
<dbReference type="PROSITE" id="PS51925">
    <property type="entry name" value="SWIB_MDM2"/>
    <property type="match status" value="1"/>
</dbReference>
<name>A0AAN7MCQ7_TRANT</name>
<dbReference type="InterPro" id="IPR019835">
    <property type="entry name" value="SWIB_domain"/>
</dbReference>
<reference evidence="3 4" key="1">
    <citation type="journal article" date="2023" name="Hortic Res">
        <title>Pangenome of water caltrop reveals structural variations and asymmetric subgenome divergence after allopolyploidization.</title>
        <authorList>
            <person name="Zhang X."/>
            <person name="Chen Y."/>
            <person name="Wang L."/>
            <person name="Yuan Y."/>
            <person name="Fang M."/>
            <person name="Shi L."/>
            <person name="Lu R."/>
            <person name="Comes H.P."/>
            <person name="Ma Y."/>
            <person name="Chen Y."/>
            <person name="Huang G."/>
            <person name="Zhou Y."/>
            <person name="Zheng Z."/>
            <person name="Qiu Y."/>
        </authorList>
    </citation>
    <scope>NUCLEOTIDE SEQUENCE [LARGE SCALE GENOMIC DNA]</scope>
    <source>
        <strain evidence="3">F231</strain>
    </source>
</reference>
<keyword evidence="4" id="KW-1185">Reference proteome</keyword>
<accession>A0AAN7MCQ7</accession>
<proteinExistence type="predicted"/>
<protein>
    <recommendedName>
        <fullName evidence="2">DM2 domain-containing protein</fullName>
    </recommendedName>
</protein>
<dbReference type="Gene3D" id="1.10.245.10">
    <property type="entry name" value="SWIB/MDM2 domain"/>
    <property type="match status" value="1"/>
</dbReference>
<evidence type="ECO:0000259" key="2">
    <source>
        <dbReference type="PROSITE" id="PS51925"/>
    </source>
</evidence>
<evidence type="ECO:0000256" key="1">
    <source>
        <dbReference type="SAM" id="MobiDB-lite"/>
    </source>
</evidence>
<sequence>MTKLNKTIIPIFYDVTPGDVKLKTNLYVNSLKAHEDKVDKPVTEWREALKHAGGRSGRELNQTGVQKKIQALCLSKDAFCFGYGELKPLRNLRFLEWNGIKVHGHLNHVLSKLIWFSWYSCPTEYSATDLNLESLVVLELSGSNINENWTGWNKIQVGHELKILDLTGSSRSTGKALPMSSSSAAMRVLRGCRALLSPARSSASTASSSNPSKVSKAAAGAATSAGEKPKARTKSPESSSPRRAPERPSGILKVTPVSPALAKFLNSSEASRTDAVKKIWSYIKLHDLQNPTNKREIFCDEKLKSIFDGKDKVGFLEIGKLLSPHFTKSA</sequence>
<dbReference type="CDD" id="cd10567">
    <property type="entry name" value="SWIB-MDM2_like"/>
    <property type="match status" value="1"/>
</dbReference>
<dbReference type="EMBL" id="JAXQNO010000001">
    <property type="protein sequence ID" value="KAK4803595.1"/>
    <property type="molecule type" value="Genomic_DNA"/>
</dbReference>
<feature type="region of interest" description="Disordered" evidence="1">
    <location>
        <begin position="200"/>
        <end position="252"/>
    </location>
</feature>
<dbReference type="SUPFAM" id="SSF47592">
    <property type="entry name" value="SWIB/MDM2 domain"/>
    <property type="match status" value="1"/>
</dbReference>
<dbReference type="Pfam" id="PF02201">
    <property type="entry name" value="SWIB"/>
    <property type="match status" value="1"/>
</dbReference>
<comment type="caution">
    <text evidence="3">The sequence shown here is derived from an EMBL/GenBank/DDBJ whole genome shotgun (WGS) entry which is preliminary data.</text>
</comment>
<dbReference type="PANTHER" id="PTHR13844">
    <property type="entry name" value="SWI/SNF-RELATED MATRIX-ASSOCIATED ACTIN-DEPENDENT REGULATOR OF CHROMATIN SUBFAMILY D"/>
    <property type="match status" value="1"/>
</dbReference>
<organism evidence="3 4">
    <name type="scientific">Trapa natans</name>
    <name type="common">Water chestnut</name>
    <dbReference type="NCBI Taxonomy" id="22666"/>
    <lineage>
        <taxon>Eukaryota</taxon>
        <taxon>Viridiplantae</taxon>
        <taxon>Streptophyta</taxon>
        <taxon>Embryophyta</taxon>
        <taxon>Tracheophyta</taxon>
        <taxon>Spermatophyta</taxon>
        <taxon>Magnoliopsida</taxon>
        <taxon>eudicotyledons</taxon>
        <taxon>Gunneridae</taxon>
        <taxon>Pentapetalae</taxon>
        <taxon>rosids</taxon>
        <taxon>malvids</taxon>
        <taxon>Myrtales</taxon>
        <taxon>Lythraceae</taxon>
        <taxon>Trapa</taxon>
    </lineage>
</organism>
<dbReference type="AlphaFoldDB" id="A0AAN7MCQ7"/>
<dbReference type="Proteomes" id="UP001346149">
    <property type="component" value="Unassembled WGS sequence"/>
</dbReference>
<gene>
    <name evidence="3" type="ORF">SAY86_003412</name>
</gene>
<dbReference type="Gene3D" id="3.40.50.10140">
    <property type="entry name" value="Toll/interleukin-1 receptor homology (TIR) domain"/>
    <property type="match status" value="1"/>
</dbReference>
<evidence type="ECO:0000313" key="3">
    <source>
        <dbReference type="EMBL" id="KAK4803595.1"/>
    </source>
</evidence>
<dbReference type="InterPro" id="IPR000157">
    <property type="entry name" value="TIR_dom"/>
</dbReference>
<dbReference type="SMART" id="SM00151">
    <property type="entry name" value="SWIB"/>
    <property type="match status" value="1"/>
</dbReference>
<dbReference type="Pfam" id="PF01582">
    <property type="entry name" value="TIR"/>
    <property type="match status" value="1"/>
</dbReference>